<evidence type="ECO:0000259" key="10">
    <source>
        <dbReference type="PROSITE" id="PS50142"/>
    </source>
</evidence>
<dbReference type="PROSITE" id="PS50137">
    <property type="entry name" value="DS_RBD"/>
    <property type="match status" value="1"/>
</dbReference>
<gene>
    <name evidence="8 11" type="primary">rnc</name>
    <name evidence="11" type="ORF">GCM10023314_04840</name>
</gene>
<reference evidence="12" key="1">
    <citation type="journal article" date="2019" name="Int. J. Syst. Evol. Microbiol.">
        <title>The Global Catalogue of Microorganisms (GCM) 10K type strain sequencing project: providing services to taxonomists for standard genome sequencing and annotation.</title>
        <authorList>
            <consortium name="The Broad Institute Genomics Platform"/>
            <consortium name="The Broad Institute Genome Sequencing Center for Infectious Disease"/>
            <person name="Wu L."/>
            <person name="Ma J."/>
        </authorList>
    </citation>
    <scope>NUCLEOTIDE SEQUENCE [LARGE SCALE GENOMIC DNA]</scope>
    <source>
        <strain evidence="12">JCM 18285</strain>
    </source>
</reference>
<keyword evidence="5 8" id="KW-0255">Endonuclease</keyword>
<name>A0ABP9GC91_9FLAO</name>
<comment type="subcellular location">
    <subcellularLocation>
        <location evidence="8">Cytoplasm</location>
    </subcellularLocation>
</comment>
<dbReference type="Gene3D" id="1.10.1520.10">
    <property type="entry name" value="Ribonuclease III domain"/>
    <property type="match status" value="1"/>
</dbReference>
<dbReference type="NCBIfam" id="TIGR02191">
    <property type="entry name" value="RNaseIII"/>
    <property type="match status" value="1"/>
</dbReference>
<keyword evidence="8" id="KW-0819">tRNA processing</keyword>
<dbReference type="InterPro" id="IPR036389">
    <property type="entry name" value="RNase_III_sf"/>
</dbReference>
<evidence type="ECO:0000313" key="11">
    <source>
        <dbReference type="EMBL" id="GAA4935550.1"/>
    </source>
</evidence>
<evidence type="ECO:0000256" key="1">
    <source>
        <dbReference type="ARBA" id="ARBA00000109"/>
    </source>
</evidence>
<evidence type="ECO:0000256" key="5">
    <source>
        <dbReference type="ARBA" id="ARBA00022759"/>
    </source>
</evidence>
<dbReference type="SMART" id="SM00358">
    <property type="entry name" value="DSRM"/>
    <property type="match status" value="1"/>
</dbReference>
<feature type="binding site" evidence="8">
    <location>
        <position position="114"/>
    </location>
    <ligand>
        <name>Mg(2+)</name>
        <dbReference type="ChEBI" id="CHEBI:18420"/>
    </ligand>
</feature>
<feature type="active site" evidence="8">
    <location>
        <position position="114"/>
    </location>
</feature>
<evidence type="ECO:0000313" key="12">
    <source>
        <dbReference type="Proteomes" id="UP001501302"/>
    </source>
</evidence>
<sequence length="227" mass="26144">MELTKILGFKPKAIKYYKKAFTHRSMNIRDGKGNPFNYERLEFLGDAMLSSVIASHLYLEVPSGDEGYLTKMRSKIVSREHLNELGKDLKLIDLVESKIPQGQFGDNIHGNLFEALVGAIFLDKGYKYAEKFIFKRVIIPYVDIETLEGKVISYKSLLIEWCQKEKKTFGYNVYEDTGNDDVRHFSVKLSIDEKIVSKARATSKKKAEEKASKRAFFVFQSRMSKMI</sequence>
<comment type="catalytic activity">
    <reaction evidence="1 8">
        <text>Endonucleolytic cleavage to 5'-phosphomonoester.</text>
        <dbReference type="EC" id="3.1.26.3"/>
    </reaction>
</comment>
<dbReference type="Gene3D" id="3.30.160.20">
    <property type="match status" value="1"/>
</dbReference>
<dbReference type="PANTHER" id="PTHR11207:SF0">
    <property type="entry name" value="RIBONUCLEASE 3"/>
    <property type="match status" value="1"/>
</dbReference>
<dbReference type="PROSITE" id="PS50142">
    <property type="entry name" value="RNASE_3_2"/>
    <property type="match status" value="1"/>
</dbReference>
<dbReference type="EC" id="3.1.26.3" evidence="8"/>
<comment type="similarity">
    <text evidence="2">Belongs to the ribonuclease III family.</text>
</comment>
<feature type="binding site" evidence="8">
    <location>
        <position position="111"/>
    </location>
    <ligand>
        <name>Mg(2+)</name>
        <dbReference type="ChEBI" id="CHEBI:18420"/>
    </ligand>
</feature>
<dbReference type="Proteomes" id="UP001501302">
    <property type="component" value="Unassembled WGS sequence"/>
</dbReference>
<proteinExistence type="inferred from homology"/>
<dbReference type="CDD" id="cd00593">
    <property type="entry name" value="RIBOc"/>
    <property type="match status" value="1"/>
</dbReference>
<dbReference type="HAMAP" id="MF_00104">
    <property type="entry name" value="RNase_III"/>
    <property type="match status" value="1"/>
</dbReference>
<feature type="binding site" evidence="8">
    <location>
        <position position="42"/>
    </location>
    <ligand>
        <name>Mg(2+)</name>
        <dbReference type="ChEBI" id="CHEBI:18420"/>
    </ligand>
</feature>
<dbReference type="SUPFAM" id="SSF54768">
    <property type="entry name" value="dsRNA-binding domain-like"/>
    <property type="match status" value="1"/>
</dbReference>
<organism evidence="11 12">
    <name type="scientific">Algibacter agarivorans</name>
    <dbReference type="NCBI Taxonomy" id="1109741"/>
    <lineage>
        <taxon>Bacteria</taxon>
        <taxon>Pseudomonadati</taxon>
        <taxon>Bacteroidota</taxon>
        <taxon>Flavobacteriia</taxon>
        <taxon>Flavobacteriales</taxon>
        <taxon>Flavobacteriaceae</taxon>
        <taxon>Algibacter</taxon>
    </lineage>
</organism>
<dbReference type="Pfam" id="PF14622">
    <property type="entry name" value="Ribonucleas_3_3"/>
    <property type="match status" value="1"/>
</dbReference>
<keyword evidence="4 8" id="KW-0540">Nuclease</keyword>
<comment type="subunit">
    <text evidence="8">Homodimer.</text>
</comment>
<evidence type="ECO:0000259" key="9">
    <source>
        <dbReference type="PROSITE" id="PS50137"/>
    </source>
</evidence>
<keyword evidence="8" id="KW-0698">rRNA processing</keyword>
<dbReference type="InterPro" id="IPR014720">
    <property type="entry name" value="dsRBD_dom"/>
</dbReference>
<keyword evidence="7 8" id="KW-0694">RNA-binding</keyword>
<feature type="domain" description="DRBM" evidence="9">
    <location>
        <begin position="153"/>
        <end position="221"/>
    </location>
</feature>
<dbReference type="EMBL" id="BAABJJ010000008">
    <property type="protein sequence ID" value="GAA4935550.1"/>
    <property type="molecule type" value="Genomic_DNA"/>
</dbReference>
<keyword evidence="6 8" id="KW-0378">Hydrolase</keyword>
<keyword evidence="8" id="KW-0460">Magnesium</keyword>
<dbReference type="SUPFAM" id="SSF69065">
    <property type="entry name" value="RNase III domain-like"/>
    <property type="match status" value="1"/>
</dbReference>
<comment type="caution">
    <text evidence="11">The sequence shown here is derived from an EMBL/GenBank/DDBJ whole genome shotgun (WGS) entry which is preliminary data.</text>
</comment>
<accession>A0ABP9GC91</accession>
<comment type="cofactor">
    <cofactor evidence="8">
        <name>Mg(2+)</name>
        <dbReference type="ChEBI" id="CHEBI:18420"/>
    </cofactor>
</comment>
<evidence type="ECO:0000256" key="7">
    <source>
        <dbReference type="ARBA" id="ARBA00022884"/>
    </source>
</evidence>
<dbReference type="PROSITE" id="PS00517">
    <property type="entry name" value="RNASE_3_1"/>
    <property type="match status" value="1"/>
</dbReference>
<keyword evidence="3 8" id="KW-0507">mRNA processing</keyword>
<dbReference type="PANTHER" id="PTHR11207">
    <property type="entry name" value="RIBONUCLEASE III"/>
    <property type="match status" value="1"/>
</dbReference>
<feature type="active site" evidence="8">
    <location>
        <position position="46"/>
    </location>
</feature>
<evidence type="ECO:0000256" key="8">
    <source>
        <dbReference type="HAMAP-Rule" id="MF_00104"/>
    </source>
</evidence>
<keyword evidence="12" id="KW-1185">Reference proteome</keyword>
<keyword evidence="8" id="KW-0479">Metal-binding</keyword>
<keyword evidence="8" id="KW-0699">rRNA-binding</keyword>
<comment type="function">
    <text evidence="8">Digests double-stranded RNA. Involved in the processing of primary rRNA transcript to yield the immediate precursors to the large and small rRNAs (23S and 16S). Processes some mRNAs, and tRNAs when they are encoded in the rRNA operon. Processes pre-crRNA and tracrRNA of type II CRISPR loci if present in the organism.</text>
</comment>
<feature type="domain" description="RNase III" evidence="10">
    <location>
        <begin position="1"/>
        <end position="125"/>
    </location>
</feature>
<evidence type="ECO:0000256" key="3">
    <source>
        <dbReference type="ARBA" id="ARBA00022664"/>
    </source>
</evidence>
<evidence type="ECO:0000256" key="2">
    <source>
        <dbReference type="ARBA" id="ARBA00010183"/>
    </source>
</evidence>
<keyword evidence="8" id="KW-0963">Cytoplasm</keyword>
<dbReference type="InterPro" id="IPR011907">
    <property type="entry name" value="RNase_III"/>
</dbReference>
<dbReference type="Pfam" id="PF00035">
    <property type="entry name" value="dsrm"/>
    <property type="match status" value="1"/>
</dbReference>
<dbReference type="SMART" id="SM00535">
    <property type="entry name" value="RIBOc"/>
    <property type="match status" value="1"/>
</dbReference>
<dbReference type="InterPro" id="IPR000999">
    <property type="entry name" value="RNase_III_dom"/>
</dbReference>
<evidence type="ECO:0000256" key="6">
    <source>
        <dbReference type="ARBA" id="ARBA00022801"/>
    </source>
</evidence>
<evidence type="ECO:0000256" key="4">
    <source>
        <dbReference type="ARBA" id="ARBA00022722"/>
    </source>
</evidence>
<protein>
    <recommendedName>
        <fullName evidence="8">Ribonuclease 3</fullName>
        <ecNumber evidence="8">3.1.26.3</ecNumber>
    </recommendedName>
    <alternativeName>
        <fullName evidence="8">Ribonuclease III</fullName>
        <shortName evidence="8">RNase III</shortName>
    </alternativeName>
</protein>